<name>A0ABX2TLK8_9PROT</name>
<reference evidence="3 4" key="1">
    <citation type="submission" date="2020-05" db="EMBL/GenBank/DDBJ databases">
        <title>Azospirillum oleiclasticum sp. nov, a nitrogen-fixing and heavy crude oil-emulsifying bacterium isolated from the crude oil of Yumen Oilfield.</title>
        <authorList>
            <person name="Wu D."/>
            <person name="Cai M."/>
            <person name="Zhang X."/>
        </authorList>
    </citation>
    <scope>NUCLEOTIDE SEQUENCE [LARGE SCALE GENOMIC DNA]</scope>
    <source>
        <strain evidence="3 4">ROY-1-1-2</strain>
    </source>
</reference>
<dbReference type="SUPFAM" id="SSF52402">
    <property type="entry name" value="Adenine nucleotide alpha hydrolases-like"/>
    <property type="match status" value="2"/>
</dbReference>
<sequence length="284" mass="30165">MTCLLTLVDGSAYTPSVCDHAAWAAKRLSLPAELVHALGHREEPAAPSDFTGSLDADAQDRLLAELAELDARKAKLEHQRGRLVLDSAKVRLEQAGVAHVAPRLRNGDVLEAVQDLGGKAALIVIGKRGEAADFATLHLGSNLERVVRATSRPVLVASRAFQPVTRFLIAFDGGPSAIKAVEEIAGGPLLRDLPGQLLMAGTPAPAARDRLDQAMERLRGAGFAVEARVEAKPPEEVIAQAMDHNPAGLLIMGAYGHSRIRSLIIGSTTTAMIRSVKAPVLLFR</sequence>
<feature type="domain" description="UspA" evidence="2">
    <location>
        <begin position="209"/>
        <end position="284"/>
    </location>
</feature>
<evidence type="ECO:0000313" key="3">
    <source>
        <dbReference type="EMBL" id="NYZ25141.1"/>
    </source>
</evidence>
<keyword evidence="4" id="KW-1185">Reference proteome</keyword>
<accession>A0ABX2TLK8</accession>
<evidence type="ECO:0000256" key="1">
    <source>
        <dbReference type="ARBA" id="ARBA00008791"/>
    </source>
</evidence>
<dbReference type="Pfam" id="PF00582">
    <property type="entry name" value="Usp"/>
    <property type="match status" value="2"/>
</dbReference>
<dbReference type="PANTHER" id="PTHR46268:SF15">
    <property type="entry name" value="UNIVERSAL STRESS PROTEIN HP_0031"/>
    <property type="match status" value="1"/>
</dbReference>
<dbReference type="PRINTS" id="PR01438">
    <property type="entry name" value="UNVRSLSTRESS"/>
</dbReference>
<protein>
    <submittedName>
        <fullName evidence="3">Universal stress protein</fullName>
    </submittedName>
</protein>
<dbReference type="Gene3D" id="3.40.50.12370">
    <property type="match status" value="1"/>
</dbReference>
<feature type="domain" description="UspA" evidence="2">
    <location>
        <begin position="6"/>
        <end position="156"/>
    </location>
</feature>
<dbReference type="Proteomes" id="UP000584642">
    <property type="component" value="Unassembled WGS sequence"/>
</dbReference>
<dbReference type="RefSeq" id="WP_180286914.1">
    <property type="nucleotide sequence ID" value="NZ_JABFDB010000058.1"/>
</dbReference>
<evidence type="ECO:0000259" key="2">
    <source>
        <dbReference type="Pfam" id="PF00582"/>
    </source>
</evidence>
<dbReference type="PANTHER" id="PTHR46268">
    <property type="entry name" value="STRESS RESPONSE PROTEIN NHAX"/>
    <property type="match status" value="1"/>
</dbReference>
<dbReference type="InterPro" id="IPR006016">
    <property type="entry name" value="UspA"/>
</dbReference>
<comment type="similarity">
    <text evidence="1">Belongs to the universal stress protein A family.</text>
</comment>
<comment type="caution">
    <text evidence="3">The sequence shown here is derived from an EMBL/GenBank/DDBJ whole genome shotgun (WGS) entry which is preliminary data.</text>
</comment>
<dbReference type="CDD" id="cd00293">
    <property type="entry name" value="USP-like"/>
    <property type="match status" value="2"/>
</dbReference>
<organism evidence="3 4">
    <name type="scientific">Azospirillum oleiclasticum</name>
    <dbReference type="NCBI Taxonomy" id="2735135"/>
    <lineage>
        <taxon>Bacteria</taxon>
        <taxon>Pseudomonadati</taxon>
        <taxon>Pseudomonadota</taxon>
        <taxon>Alphaproteobacteria</taxon>
        <taxon>Rhodospirillales</taxon>
        <taxon>Azospirillaceae</taxon>
        <taxon>Azospirillum</taxon>
    </lineage>
</organism>
<dbReference type="EMBL" id="JABFDB010000058">
    <property type="protein sequence ID" value="NYZ25141.1"/>
    <property type="molecule type" value="Genomic_DNA"/>
</dbReference>
<gene>
    <name evidence="3" type="ORF">HND93_36035</name>
</gene>
<evidence type="ECO:0000313" key="4">
    <source>
        <dbReference type="Proteomes" id="UP000584642"/>
    </source>
</evidence>
<dbReference type="InterPro" id="IPR006015">
    <property type="entry name" value="Universal_stress_UspA"/>
</dbReference>
<proteinExistence type="inferred from homology"/>